<dbReference type="GO" id="GO:0030125">
    <property type="term" value="C:clathrin vesicle coat"/>
    <property type="evidence" value="ECO:0007669"/>
    <property type="project" value="TreeGrafter"/>
</dbReference>
<dbReference type="EMBL" id="RSCE01000015">
    <property type="protein sequence ID" value="RSH77643.1"/>
    <property type="molecule type" value="Genomic_DNA"/>
</dbReference>
<sequence>MDGLTDEIESVLFICREVMVYQVPPRTSASGYKAAEWDVERFLWKGRLRVLEVGNRCDIRLEDETTGELFAQATYATPWTQVEPVLDSSRYFVLRVEGDGGKRAYIGMGFPERTESFDFQVALQSVAKRASNPQPAEDEDVPVKPAAPPKDYSLKEGQTFSIKLPGREGRKTPSSDNPAPASTGSSGGGLFALPPPPPPGRRR</sequence>
<protein>
    <recommendedName>
        <fullName evidence="2">NECAP PHear domain-containing protein</fullName>
    </recommendedName>
</protein>
<dbReference type="RefSeq" id="XP_028472790.1">
    <property type="nucleotide sequence ID" value="XM_028618902.1"/>
</dbReference>
<dbReference type="Pfam" id="PF07933">
    <property type="entry name" value="DUF1681"/>
    <property type="match status" value="1"/>
</dbReference>
<evidence type="ECO:0000259" key="2">
    <source>
        <dbReference type="Pfam" id="PF07933"/>
    </source>
</evidence>
<comment type="caution">
    <text evidence="3">The sequence shown here is derived from an EMBL/GenBank/DDBJ whole genome shotgun (WGS) entry which is preliminary data.</text>
</comment>
<evidence type="ECO:0000313" key="3">
    <source>
        <dbReference type="EMBL" id="RSH77643.1"/>
    </source>
</evidence>
<gene>
    <name evidence="3" type="ORF">EHS24_003203</name>
</gene>
<dbReference type="PANTHER" id="PTHR12847">
    <property type="entry name" value="ATP-BINDING CASSETTE ABC TRANSPORTER-RELATED"/>
    <property type="match status" value="1"/>
</dbReference>
<feature type="compositionally biased region" description="Pro residues" evidence="1">
    <location>
        <begin position="193"/>
        <end position="203"/>
    </location>
</feature>
<dbReference type="FunFam" id="2.30.29.30:FF:000403">
    <property type="entry name" value="Unplaced genomic scaffold supercont1.125, whole genome shotgun sequence"/>
    <property type="match status" value="1"/>
</dbReference>
<dbReference type="GO" id="GO:0006897">
    <property type="term" value="P:endocytosis"/>
    <property type="evidence" value="ECO:0007669"/>
    <property type="project" value="InterPro"/>
</dbReference>
<dbReference type="SUPFAM" id="SSF50729">
    <property type="entry name" value="PH domain-like"/>
    <property type="match status" value="1"/>
</dbReference>
<dbReference type="STRING" id="105984.A0A427XFX1"/>
<dbReference type="InterPro" id="IPR011993">
    <property type="entry name" value="PH-like_dom_sf"/>
</dbReference>
<accession>A0A427XFX1</accession>
<keyword evidence="4" id="KW-1185">Reference proteome</keyword>
<dbReference type="PANTHER" id="PTHR12847:SF9">
    <property type="entry name" value="NECAP-LIKE PROTEIN CG9132"/>
    <property type="match status" value="1"/>
</dbReference>
<evidence type="ECO:0000256" key="1">
    <source>
        <dbReference type="SAM" id="MobiDB-lite"/>
    </source>
</evidence>
<name>A0A427XFX1_9TREE</name>
<organism evidence="3 4">
    <name type="scientific">Apiotrichum porosum</name>
    <dbReference type="NCBI Taxonomy" id="105984"/>
    <lineage>
        <taxon>Eukaryota</taxon>
        <taxon>Fungi</taxon>
        <taxon>Dikarya</taxon>
        <taxon>Basidiomycota</taxon>
        <taxon>Agaricomycotina</taxon>
        <taxon>Tremellomycetes</taxon>
        <taxon>Trichosporonales</taxon>
        <taxon>Trichosporonaceae</taxon>
        <taxon>Apiotrichum</taxon>
    </lineage>
</organism>
<reference evidence="3 4" key="1">
    <citation type="submission" date="2018-11" db="EMBL/GenBank/DDBJ databases">
        <title>Genome sequence of Apiotrichum porosum DSM 27194.</title>
        <authorList>
            <person name="Aliyu H."/>
            <person name="Gorte O."/>
            <person name="Ochsenreither K."/>
        </authorList>
    </citation>
    <scope>NUCLEOTIDE SEQUENCE [LARGE SCALE GENOMIC DNA]</scope>
    <source>
        <strain evidence="3 4">DSM 27194</strain>
    </source>
</reference>
<dbReference type="AlphaFoldDB" id="A0A427XFX1"/>
<evidence type="ECO:0000313" key="4">
    <source>
        <dbReference type="Proteomes" id="UP000279236"/>
    </source>
</evidence>
<dbReference type="Gene3D" id="2.30.29.30">
    <property type="entry name" value="Pleckstrin-homology domain (PH domain)/Phosphotyrosine-binding domain (PTB)"/>
    <property type="match status" value="1"/>
</dbReference>
<feature type="domain" description="NECAP PHear" evidence="2">
    <location>
        <begin position="8"/>
        <end position="164"/>
    </location>
</feature>
<dbReference type="Proteomes" id="UP000279236">
    <property type="component" value="Unassembled WGS sequence"/>
</dbReference>
<proteinExistence type="predicted"/>
<dbReference type="InterPro" id="IPR012466">
    <property type="entry name" value="NECAP_PHear"/>
</dbReference>
<dbReference type="OrthoDB" id="10265489at2759"/>
<dbReference type="GeneID" id="39587746"/>
<feature type="region of interest" description="Disordered" evidence="1">
    <location>
        <begin position="128"/>
        <end position="203"/>
    </location>
</feature>
<dbReference type="CDD" id="cd13228">
    <property type="entry name" value="PHear_NECAP"/>
    <property type="match status" value="1"/>
</dbReference>